<evidence type="ECO:0000256" key="7">
    <source>
        <dbReference type="ARBA" id="ARBA00023136"/>
    </source>
</evidence>
<comment type="caution">
    <text evidence="9">The sequence shown here is derived from an EMBL/GenBank/DDBJ whole genome shotgun (WGS) entry which is preliminary data.</text>
</comment>
<evidence type="ECO:0000313" key="9">
    <source>
        <dbReference type="EMBL" id="TWG87423.1"/>
    </source>
</evidence>
<evidence type="ECO:0000256" key="1">
    <source>
        <dbReference type="ARBA" id="ARBA00004651"/>
    </source>
</evidence>
<evidence type="ECO:0000256" key="3">
    <source>
        <dbReference type="ARBA" id="ARBA00022448"/>
    </source>
</evidence>
<evidence type="ECO:0000313" key="10">
    <source>
        <dbReference type="Proteomes" id="UP000318141"/>
    </source>
</evidence>
<dbReference type="AlphaFoldDB" id="A0A562BRM3"/>
<reference evidence="9 10" key="1">
    <citation type="submission" date="2019-07" db="EMBL/GenBank/DDBJ databases">
        <title>Genome sequencing of lignin-degrading bacterial isolates.</title>
        <authorList>
            <person name="Gladden J."/>
        </authorList>
    </citation>
    <scope>NUCLEOTIDE SEQUENCE [LARGE SCALE GENOMIC DNA]</scope>
    <source>
        <strain evidence="9 10">J11</strain>
    </source>
</reference>
<evidence type="ECO:0000256" key="4">
    <source>
        <dbReference type="ARBA" id="ARBA00022475"/>
    </source>
</evidence>
<organism evidence="9 10">
    <name type="scientific">Cupriavidus gilardii J11</name>
    <dbReference type="NCBI Taxonomy" id="936133"/>
    <lineage>
        <taxon>Bacteria</taxon>
        <taxon>Pseudomonadati</taxon>
        <taxon>Pseudomonadota</taxon>
        <taxon>Betaproteobacteria</taxon>
        <taxon>Burkholderiales</taxon>
        <taxon>Burkholderiaceae</taxon>
        <taxon>Cupriavidus</taxon>
    </lineage>
</organism>
<name>A0A562BRM3_9BURK</name>
<feature type="transmembrane region" description="Helical" evidence="8">
    <location>
        <begin position="12"/>
        <end position="41"/>
    </location>
</feature>
<dbReference type="Pfam" id="PF01925">
    <property type="entry name" value="TauE"/>
    <property type="match status" value="1"/>
</dbReference>
<keyword evidence="5 8" id="KW-0812">Transmembrane</keyword>
<dbReference type="OrthoDB" id="9800873at2"/>
<evidence type="ECO:0000256" key="2">
    <source>
        <dbReference type="ARBA" id="ARBA00009142"/>
    </source>
</evidence>
<dbReference type="Proteomes" id="UP000318141">
    <property type="component" value="Unassembled WGS sequence"/>
</dbReference>
<feature type="transmembrane region" description="Helical" evidence="8">
    <location>
        <begin position="77"/>
        <end position="96"/>
    </location>
</feature>
<dbReference type="GO" id="GO:0005886">
    <property type="term" value="C:plasma membrane"/>
    <property type="evidence" value="ECO:0007669"/>
    <property type="project" value="UniProtKB-SubCell"/>
</dbReference>
<dbReference type="PANTHER" id="PTHR30269">
    <property type="entry name" value="TRANSMEMBRANE PROTEIN YFCA"/>
    <property type="match status" value="1"/>
</dbReference>
<accession>A0A562BRM3</accession>
<keyword evidence="10" id="KW-1185">Reference proteome</keyword>
<feature type="transmembrane region" description="Helical" evidence="8">
    <location>
        <begin position="134"/>
        <end position="158"/>
    </location>
</feature>
<keyword evidence="6 8" id="KW-1133">Transmembrane helix</keyword>
<dbReference type="PANTHER" id="PTHR30269:SF32">
    <property type="entry name" value="MEMBRANE TRANSPORTER PROTEIN-RELATED"/>
    <property type="match status" value="1"/>
</dbReference>
<keyword evidence="3" id="KW-0813">Transport</keyword>
<keyword evidence="7 8" id="KW-0472">Membrane</keyword>
<proteinExistence type="inferred from homology"/>
<sequence length="252" mass="25663">MACDSGFCHALFIGGVFLLAGFVKGVVGLGLPTVAVGMLGLVMPPAQAAALLVAPSMVTNVVQLWSGPRFGALLARLWPMMIGIVLGTLVAGALAPRSAMAKATAALGVVLALYALAGLSAWHPAVPKAHERWLGALAGLVTGAITAVTGVFVIPAVPYLQGLGLARDELVQALGLSFTVSTAALAISLALGGVLGHAPVIGTSLAALAPALAGMWIGQRLRDRIPPARFRQVFFFGLLVLGADLARRGWHG</sequence>
<comment type="similarity">
    <text evidence="2 8">Belongs to the 4-toluene sulfonate uptake permease (TSUP) (TC 2.A.102) family.</text>
</comment>
<comment type="subcellular location">
    <subcellularLocation>
        <location evidence="1 8">Cell membrane</location>
        <topology evidence="1 8">Multi-pass membrane protein</topology>
    </subcellularLocation>
</comment>
<evidence type="ECO:0000256" key="8">
    <source>
        <dbReference type="RuleBase" id="RU363041"/>
    </source>
</evidence>
<feature type="transmembrane region" description="Helical" evidence="8">
    <location>
        <begin position="197"/>
        <end position="218"/>
    </location>
</feature>
<protein>
    <recommendedName>
        <fullName evidence="8">Probable membrane transporter protein</fullName>
    </recommendedName>
</protein>
<evidence type="ECO:0000256" key="5">
    <source>
        <dbReference type="ARBA" id="ARBA00022692"/>
    </source>
</evidence>
<gene>
    <name evidence="9" type="ORF">L602_001700000150</name>
</gene>
<dbReference type="InterPro" id="IPR052017">
    <property type="entry name" value="TSUP"/>
</dbReference>
<feature type="transmembrane region" description="Helical" evidence="8">
    <location>
        <begin position="103"/>
        <end position="122"/>
    </location>
</feature>
<dbReference type="EMBL" id="VLJN01000009">
    <property type="protein sequence ID" value="TWG87423.1"/>
    <property type="molecule type" value="Genomic_DNA"/>
</dbReference>
<feature type="transmembrane region" description="Helical" evidence="8">
    <location>
        <begin position="48"/>
        <end position="65"/>
    </location>
</feature>
<feature type="transmembrane region" description="Helical" evidence="8">
    <location>
        <begin position="170"/>
        <end position="191"/>
    </location>
</feature>
<keyword evidence="4 8" id="KW-1003">Cell membrane</keyword>
<dbReference type="InterPro" id="IPR002781">
    <property type="entry name" value="TM_pro_TauE-like"/>
</dbReference>
<evidence type="ECO:0000256" key="6">
    <source>
        <dbReference type="ARBA" id="ARBA00022989"/>
    </source>
</evidence>